<reference evidence="1" key="1">
    <citation type="journal article" date="2021" name="PeerJ">
        <title>Extensive microbial diversity within the chicken gut microbiome revealed by metagenomics and culture.</title>
        <authorList>
            <person name="Gilroy R."/>
            <person name="Ravi A."/>
            <person name="Getino M."/>
            <person name="Pursley I."/>
            <person name="Horton D.L."/>
            <person name="Alikhan N.F."/>
            <person name="Baker D."/>
            <person name="Gharbi K."/>
            <person name="Hall N."/>
            <person name="Watson M."/>
            <person name="Adriaenssens E.M."/>
            <person name="Foster-Nyarko E."/>
            <person name="Jarju S."/>
            <person name="Secka A."/>
            <person name="Antonio M."/>
            <person name="Oren A."/>
            <person name="Chaudhuri R.R."/>
            <person name="La Ragione R."/>
            <person name="Hildebrand F."/>
            <person name="Pallen M.J."/>
        </authorList>
    </citation>
    <scope>NUCLEOTIDE SEQUENCE</scope>
    <source>
        <strain evidence="1">ChiHcolR34-3080</strain>
    </source>
</reference>
<name>A0A9D1TVY8_9FIRM</name>
<comment type="caution">
    <text evidence="1">The sequence shown here is derived from an EMBL/GenBank/DDBJ whole genome shotgun (WGS) entry which is preliminary data.</text>
</comment>
<reference evidence="1" key="2">
    <citation type="submission" date="2021-04" db="EMBL/GenBank/DDBJ databases">
        <authorList>
            <person name="Gilroy R."/>
        </authorList>
    </citation>
    <scope>NUCLEOTIDE SEQUENCE</scope>
    <source>
        <strain evidence="1">ChiHcolR34-3080</strain>
    </source>
</reference>
<evidence type="ECO:0000313" key="2">
    <source>
        <dbReference type="Proteomes" id="UP000823933"/>
    </source>
</evidence>
<dbReference type="Proteomes" id="UP000823933">
    <property type="component" value="Unassembled WGS sequence"/>
</dbReference>
<dbReference type="AlphaFoldDB" id="A0A9D1TVY8"/>
<dbReference type="EMBL" id="DXHQ01000037">
    <property type="protein sequence ID" value="HIW08402.1"/>
    <property type="molecule type" value="Genomic_DNA"/>
</dbReference>
<evidence type="ECO:0008006" key="3">
    <source>
        <dbReference type="Google" id="ProtNLM"/>
    </source>
</evidence>
<sequence>MTYPEKIAYLYRYRDALRREKTIADEIEALRAEAARVTQALTGMPGGGDGQAIPRAVERIVDAQQRLAAEAARCAAARAEVRAAIDTVPDPLRRDILTRRYILGQRWERIAADHNVTLRWAAKQHHRTVDAMEISPENPERVP</sequence>
<accession>A0A9D1TVY8</accession>
<proteinExistence type="predicted"/>
<evidence type="ECO:0000313" key="1">
    <source>
        <dbReference type="EMBL" id="HIW08402.1"/>
    </source>
</evidence>
<protein>
    <recommendedName>
        <fullName evidence="3">DUF1492 domain-containing protein</fullName>
    </recommendedName>
</protein>
<gene>
    <name evidence="1" type="ORF">H9890_03245</name>
</gene>
<organism evidence="1 2">
    <name type="scientific">Candidatus Faecalibacterium intestinigallinarum</name>
    <dbReference type="NCBI Taxonomy" id="2838581"/>
    <lineage>
        <taxon>Bacteria</taxon>
        <taxon>Bacillati</taxon>
        <taxon>Bacillota</taxon>
        <taxon>Clostridia</taxon>
        <taxon>Eubacteriales</taxon>
        <taxon>Oscillospiraceae</taxon>
        <taxon>Faecalibacterium</taxon>
    </lineage>
</organism>